<evidence type="ECO:0000313" key="1">
    <source>
        <dbReference type="EMBL" id="SFH06692.1"/>
    </source>
</evidence>
<dbReference type="Proteomes" id="UP000181942">
    <property type="component" value="Unassembled WGS sequence"/>
</dbReference>
<name>A0A1I2WZR6_9ACTN</name>
<protein>
    <submittedName>
        <fullName evidence="1">Uncharacterized protein</fullName>
    </submittedName>
</protein>
<proteinExistence type="predicted"/>
<organism evidence="1 2">
    <name type="scientific">Streptomyces mirabilis</name>
    <dbReference type="NCBI Taxonomy" id="68239"/>
    <lineage>
        <taxon>Bacteria</taxon>
        <taxon>Bacillati</taxon>
        <taxon>Actinomycetota</taxon>
        <taxon>Actinomycetes</taxon>
        <taxon>Kitasatosporales</taxon>
        <taxon>Streptomycetaceae</taxon>
        <taxon>Streptomyces</taxon>
    </lineage>
</organism>
<dbReference type="RefSeq" id="WP_177324400.1">
    <property type="nucleotide sequence ID" value="NZ_FONR01000041.1"/>
</dbReference>
<reference evidence="1 2" key="1">
    <citation type="submission" date="2016-10" db="EMBL/GenBank/DDBJ databases">
        <authorList>
            <person name="de Groot N.N."/>
        </authorList>
    </citation>
    <scope>NUCLEOTIDE SEQUENCE [LARGE SCALE GENOMIC DNA]</scope>
    <source>
        <strain evidence="1 2">OK461</strain>
    </source>
</reference>
<dbReference type="EMBL" id="FONR01000041">
    <property type="protein sequence ID" value="SFH06692.1"/>
    <property type="molecule type" value="Genomic_DNA"/>
</dbReference>
<sequence>MLRPLVDGRTMDLAALAETAGLDVEGVAGLVQELIVGQAATMGSLL</sequence>
<accession>A0A1I2WZR6</accession>
<gene>
    <name evidence="1" type="ORF">SAMN02787118_14143</name>
</gene>
<dbReference type="AlphaFoldDB" id="A0A1I2WZR6"/>
<evidence type="ECO:0000313" key="2">
    <source>
        <dbReference type="Proteomes" id="UP000181942"/>
    </source>
</evidence>